<dbReference type="InterPro" id="IPR028994">
    <property type="entry name" value="Integrin_alpha_N"/>
</dbReference>
<accession>A0A7W8QKH5</accession>
<dbReference type="RefSeq" id="WP_184391346.1">
    <property type="nucleotide sequence ID" value="NZ_BAAAJD010000051.1"/>
</dbReference>
<gene>
    <name evidence="3" type="ORF">HDA36_001753</name>
</gene>
<dbReference type="Proteomes" id="UP000572635">
    <property type="component" value="Unassembled WGS sequence"/>
</dbReference>
<feature type="signal peptide" evidence="2">
    <location>
        <begin position="1"/>
        <end position="19"/>
    </location>
</feature>
<reference evidence="3 4" key="1">
    <citation type="submission" date="2020-08" db="EMBL/GenBank/DDBJ databases">
        <title>Sequencing the genomes of 1000 actinobacteria strains.</title>
        <authorList>
            <person name="Klenk H.-P."/>
        </authorList>
    </citation>
    <scope>NUCLEOTIDE SEQUENCE [LARGE SCALE GENOMIC DNA]</scope>
    <source>
        <strain evidence="3 4">DSM 44551</strain>
    </source>
</reference>
<feature type="compositionally biased region" description="Low complexity" evidence="1">
    <location>
        <begin position="209"/>
        <end position="223"/>
    </location>
</feature>
<sequence length="496" mass="49388">MPLPRRPLPFAAAALLALAAGCGAPSGSEDGPEPGGCGASPAPAAPDGAVPGDMDGDGREDLVASFSSAASAGLPEEAPGYIAAVPGGPDGPEPERTWTLRAGEDGVPGPAGGGPAFGDGARLGDFDGDGYTDIAAHGGPESSAEDALEAPVLLWGGEDGPDGGARLALEKSAWPVAAGDFDGDGTSDLLLHESHGPLRGRVLYGPFDRGGAPAAERGEAPSSDGGTDYSFVSGDLNGDGCDDVVGFGSFEEMAHDTRVWLASAGGFTEGPALTTADAGVVADVDGDGYGDLVVRDIGQTVEDSPWQRSSVLVFPGGPDGPEPEPAVELTLDSPGVPLDEAENDQFGAVLAAGDADGDGYADIAASVNRPAGEDGPAVVDRADAILLRGGPEGLGGEGAELLRPEDAGAQPPAGADPDGPLYDAYSEIPRTGLRMLDIDGDGSDELAATTPPADSEGYRTRPGPIWFFRPTGGTAPAPLAPEDLGSPERGGRLATG</sequence>
<feature type="region of interest" description="Disordered" evidence="1">
    <location>
        <begin position="22"/>
        <end position="97"/>
    </location>
</feature>
<keyword evidence="4" id="KW-1185">Reference proteome</keyword>
<evidence type="ECO:0000313" key="4">
    <source>
        <dbReference type="Proteomes" id="UP000572635"/>
    </source>
</evidence>
<feature type="compositionally biased region" description="Low complexity" evidence="1">
    <location>
        <begin position="407"/>
        <end position="420"/>
    </location>
</feature>
<feature type="region of interest" description="Disordered" evidence="1">
    <location>
        <begin position="207"/>
        <end position="227"/>
    </location>
</feature>
<evidence type="ECO:0000313" key="3">
    <source>
        <dbReference type="EMBL" id="MBB5431669.1"/>
    </source>
</evidence>
<name>A0A7W8QKH5_9ACTN</name>
<dbReference type="AlphaFoldDB" id="A0A7W8QKH5"/>
<feature type="region of interest" description="Disordered" evidence="1">
    <location>
        <begin position="390"/>
        <end position="496"/>
    </location>
</feature>
<evidence type="ECO:0000256" key="1">
    <source>
        <dbReference type="SAM" id="MobiDB-lite"/>
    </source>
</evidence>
<feature type="chain" id="PRO_5039320536" description="VCBS repeat-containing protein" evidence="2">
    <location>
        <begin position="20"/>
        <end position="496"/>
    </location>
</feature>
<dbReference type="Gene3D" id="2.130.10.130">
    <property type="entry name" value="Integrin alpha, N-terminal"/>
    <property type="match status" value="3"/>
</dbReference>
<organism evidence="3 4">
    <name type="scientific">Nocardiopsis composta</name>
    <dbReference type="NCBI Taxonomy" id="157465"/>
    <lineage>
        <taxon>Bacteria</taxon>
        <taxon>Bacillati</taxon>
        <taxon>Actinomycetota</taxon>
        <taxon>Actinomycetes</taxon>
        <taxon>Streptosporangiales</taxon>
        <taxon>Nocardiopsidaceae</taxon>
        <taxon>Nocardiopsis</taxon>
    </lineage>
</organism>
<comment type="caution">
    <text evidence="3">The sequence shown here is derived from an EMBL/GenBank/DDBJ whole genome shotgun (WGS) entry which is preliminary data.</text>
</comment>
<dbReference type="PROSITE" id="PS51257">
    <property type="entry name" value="PROKAR_LIPOPROTEIN"/>
    <property type="match status" value="1"/>
</dbReference>
<evidence type="ECO:0000256" key="2">
    <source>
        <dbReference type="SAM" id="SignalP"/>
    </source>
</evidence>
<dbReference type="PANTHER" id="PTHR46580">
    <property type="entry name" value="SENSOR KINASE-RELATED"/>
    <property type="match status" value="1"/>
</dbReference>
<protein>
    <recommendedName>
        <fullName evidence="5">VCBS repeat-containing protein</fullName>
    </recommendedName>
</protein>
<feature type="compositionally biased region" description="Low complexity" evidence="1">
    <location>
        <begin position="470"/>
        <end position="481"/>
    </location>
</feature>
<dbReference type="SUPFAM" id="SSF69318">
    <property type="entry name" value="Integrin alpha N-terminal domain"/>
    <property type="match status" value="1"/>
</dbReference>
<proteinExistence type="predicted"/>
<feature type="compositionally biased region" description="Low complexity" evidence="1">
    <location>
        <begin position="39"/>
        <end position="53"/>
    </location>
</feature>
<dbReference type="EMBL" id="JACHDB010000001">
    <property type="protein sequence ID" value="MBB5431669.1"/>
    <property type="molecule type" value="Genomic_DNA"/>
</dbReference>
<evidence type="ECO:0008006" key="5">
    <source>
        <dbReference type="Google" id="ProtNLM"/>
    </source>
</evidence>
<keyword evidence="2" id="KW-0732">Signal</keyword>